<reference evidence="3 4" key="1">
    <citation type="submission" date="2017-11" db="EMBL/GenBank/DDBJ databases">
        <title>Genomic Encyclopedia of Archaeal and Bacterial Type Strains, Phase II (KMG-II): From Individual Species to Whole Genera.</title>
        <authorList>
            <person name="Goeker M."/>
        </authorList>
    </citation>
    <scope>NUCLEOTIDE SEQUENCE [LARGE SCALE GENOMIC DNA]</scope>
    <source>
        <strain evidence="3 4">DSM 27763</strain>
    </source>
</reference>
<organism evidence="3 4">
    <name type="scientific">Mumia flava</name>
    <dbReference type="NCBI Taxonomy" id="1348852"/>
    <lineage>
        <taxon>Bacteria</taxon>
        <taxon>Bacillati</taxon>
        <taxon>Actinomycetota</taxon>
        <taxon>Actinomycetes</taxon>
        <taxon>Propionibacteriales</taxon>
        <taxon>Nocardioidaceae</taxon>
        <taxon>Mumia</taxon>
    </lineage>
</organism>
<dbReference type="PANTHER" id="PTHR43767">
    <property type="entry name" value="LONG-CHAIN-FATTY-ACID--COA LIGASE"/>
    <property type="match status" value="1"/>
</dbReference>
<dbReference type="OrthoDB" id="9803968at2"/>
<dbReference type="Gene3D" id="3.40.50.12780">
    <property type="entry name" value="N-terminal domain of ligase-like"/>
    <property type="match status" value="1"/>
</dbReference>
<dbReference type="EMBL" id="PGEZ01000001">
    <property type="protein sequence ID" value="PJJ58192.1"/>
    <property type="molecule type" value="Genomic_DNA"/>
</dbReference>
<dbReference type="InterPro" id="IPR042099">
    <property type="entry name" value="ANL_N_sf"/>
</dbReference>
<dbReference type="Pfam" id="PF13193">
    <property type="entry name" value="AMP-binding_C"/>
    <property type="match status" value="1"/>
</dbReference>
<proteinExistence type="predicted"/>
<evidence type="ECO:0000259" key="1">
    <source>
        <dbReference type="Pfam" id="PF00501"/>
    </source>
</evidence>
<evidence type="ECO:0000313" key="4">
    <source>
        <dbReference type="Proteomes" id="UP000230842"/>
    </source>
</evidence>
<dbReference type="InterPro" id="IPR050237">
    <property type="entry name" value="ATP-dep_AMP-bd_enzyme"/>
</dbReference>
<dbReference type="PANTHER" id="PTHR43767:SF1">
    <property type="entry name" value="NONRIBOSOMAL PEPTIDE SYNTHASE PES1 (EUROFUNG)-RELATED"/>
    <property type="match status" value="1"/>
</dbReference>
<dbReference type="Gene3D" id="3.30.300.30">
    <property type="match status" value="1"/>
</dbReference>
<feature type="domain" description="AMP-dependent synthetase/ligase" evidence="1">
    <location>
        <begin position="22"/>
        <end position="181"/>
    </location>
</feature>
<keyword evidence="3" id="KW-0436">Ligase</keyword>
<accession>A0A2M9BJU5</accession>
<name>A0A2M9BJU5_9ACTN</name>
<keyword evidence="4" id="KW-1185">Reference proteome</keyword>
<protein>
    <submittedName>
        <fullName evidence="3">O-succinylbenzoic acid--CoA ligase</fullName>
    </submittedName>
</protein>
<dbReference type="Pfam" id="PF00501">
    <property type="entry name" value="AMP-binding"/>
    <property type="match status" value="1"/>
</dbReference>
<evidence type="ECO:0000313" key="3">
    <source>
        <dbReference type="EMBL" id="PJJ58192.1"/>
    </source>
</evidence>
<dbReference type="InterPro" id="IPR000873">
    <property type="entry name" value="AMP-dep_synth/lig_dom"/>
</dbReference>
<dbReference type="GO" id="GO:0016878">
    <property type="term" value="F:acid-thiol ligase activity"/>
    <property type="evidence" value="ECO:0007669"/>
    <property type="project" value="UniProtKB-ARBA"/>
</dbReference>
<sequence length="355" mass="36938">MRPVAGSAREVERALSSWLSAEDEPPALIIRTSGSTGRPKDVALSRRAVLASAHATHARLGGPGQWLLDLPPTYVAGVQVIVRSLLAGTSPVVVAERGGLVAALEAMDAGVRRYASLVPTQLHRLARDGRLDLLARLDALLVGGAALDPALRAEAEAAGVRVVRTYGMSETAGGCVYDGVALDGVALRIDRDKRVWIAGPMLFDGYVGDPDATADVLVDGWLRTSDLGALDADGRLRILGRSDDVVISGGTNIALPRVAAALRTHPGVAEAAVVGVDDPEWGSVVVALVVPTDPGASSGTGAPPLADLRDHVETAGLPRTWAPRHVVAIDALPLLDHGKVDRVALRTLAQQAVRP</sequence>
<dbReference type="AlphaFoldDB" id="A0A2M9BJU5"/>
<feature type="domain" description="AMP-binding enzyme C-terminal" evidence="2">
    <location>
        <begin position="259"/>
        <end position="339"/>
    </location>
</feature>
<dbReference type="PROSITE" id="PS00455">
    <property type="entry name" value="AMP_BINDING"/>
    <property type="match status" value="1"/>
</dbReference>
<gene>
    <name evidence="3" type="ORF">CLV56_2438</name>
</gene>
<dbReference type="InterPro" id="IPR045851">
    <property type="entry name" value="AMP-bd_C_sf"/>
</dbReference>
<evidence type="ECO:0000259" key="2">
    <source>
        <dbReference type="Pfam" id="PF13193"/>
    </source>
</evidence>
<comment type="caution">
    <text evidence="3">The sequence shown here is derived from an EMBL/GenBank/DDBJ whole genome shotgun (WGS) entry which is preliminary data.</text>
</comment>
<dbReference type="InterPro" id="IPR020845">
    <property type="entry name" value="AMP-binding_CS"/>
</dbReference>
<dbReference type="InterPro" id="IPR025110">
    <property type="entry name" value="AMP-bd_C"/>
</dbReference>
<dbReference type="SUPFAM" id="SSF56801">
    <property type="entry name" value="Acetyl-CoA synthetase-like"/>
    <property type="match status" value="1"/>
</dbReference>
<dbReference type="Proteomes" id="UP000230842">
    <property type="component" value="Unassembled WGS sequence"/>
</dbReference>